<gene>
    <name evidence="5" type="ORF">VT50_0222985</name>
</gene>
<dbReference type="InterPro" id="IPR014026">
    <property type="entry name" value="UDP-Glc/GDP-Man_DH_dimer"/>
</dbReference>
<organism evidence="5 6">
    <name type="scientific">Streptomyces antioxidans</name>
    <dbReference type="NCBI Taxonomy" id="1507734"/>
    <lineage>
        <taxon>Bacteria</taxon>
        <taxon>Bacillati</taxon>
        <taxon>Actinomycetota</taxon>
        <taxon>Actinomycetes</taxon>
        <taxon>Kitasatosporales</taxon>
        <taxon>Streptomycetaceae</taxon>
        <taxon>Streptomyces</taxon>
    </lineage>
</organism>
<dbReference type="PANTHER" id="PTHR43491">
    <property type="entry name" value="UDP-N-ACETYL-D-MANNOSAMINE DEHYDROGENASE"/>
    <property type="match status" value="1"/>
</dbReference>
<dbReference type="PIRSF" id="PIRSF500136">
    <property type="entry name" value="UDP_ManNAc_DH"/>
    <property type="match status" value="1"/>
</dbReference>
<keyword evidence="6" id="KW-1185">Reference proteome</keyword>
<dbReference type="NCBIfam" id="TIGR03026">
    <property type="entry name" value="NDP-sugDHase"/>
    <property type="match status" value="1"/>
</dbReference>
<dbReference type="InterPro" id="IPR036220">
    <property type="entry name" value="UDP-Glc/GDP-Man_DH_C_sf"/>
</dbReference>
<dbReference type="PIRSF" id="PIRSF000124">
    <property type="entry name" value="UDPglc_GDPman_dh"/>
    <property type="match status" value="1"/>
</dbReference>
<dbReference type="GO" id="GO:0016628">
    <property type="term" value="F:oxidoreductase activity, acting on the CH-CH group of donors, NAD or NADP as acceptor"/>
    <property type="evidence" value="ECO:0007669"/>
    <property type="project" value="InterPro"/>
</dbReference>
<comment type="caution">
    <text evidence="5">The sequence shown here is derived from an EMBL/GenBank/DDBJ whole genome shotgun (WGS) entry which is preliminary data.</text>
</comment>
<accession>A0A1V4D1U5</accession>
<dbReference type="SUPFAM" id="SSF52413">
    <property type="entry name" value="UDP-glucose/GDP-mannose dehydrogenase C-terminal domain"/>
    <property type="match status" value="1"/>
</dbReference>
<keyword evidence="2" id="KW-0520">NAD</keyword>
<dbReference type="RefSeq" id="WP_046085802.1">
    <property type="nucleotide sequence ID" value="NZ_LAKD02000057.1"/>
</dbReference>
<evidence type="ECO:0000256" key="2">
    <source>
        <dbReference type="ARBA" id="ARBA00023027"/>
    </source>
</evidence>
<dbReference type="SUPFAM" id="SSF51735">
    <property type="entry name" value="NAD(P)-binding Rossmann-fold domains"/>
    <property type="match status" value="1"/>
</dbReference>
<dbReference type="Pfam" id="PF03721">
    <property type="entry name" value="UDPG_MGDP_dh_N"/>
    <property type="match status" value="1"/>
</dbReference>
<dbReference type="SMART" id="SM00984">
    <property type="entry name" value="UDPG_MGDP_dh_C"/>
    <property type="match status" value="1"/>
</dbReference>
<dbReference type="InterPro" id="IPR001732">
    <property type="entry name" value="UDP-Glc/GDP-Man_DH_N"/>
</dbReference>
<dbReference type="OrthoDB" id="5193947at2"/>
<dbReference type="Proteomes" id="UP000033615">
    <property type="component" value="Unassembled WGS sequence"/>
</dbReference>
<dbReference type="InterPro" id="IPR028359">
    <property type="entry name" value="UDP_ManNAc/GlcNAc_DH"/>
</dbReference>
<dbReference type="Pfam" id="PF03720">
    <property type="entry name" value="UDPG_MGDP_dh_C"/>
    <property type="match status" value="1"/>
</dbReference>
<dbReference type="Gene3D" id="3.40.50.720">
    <property type="entry name" value="NAD(P)-binding Rossmann-like Domain"/>
    <property type="match status" value="2"/>
</dbReference>
<evidence type="ECO:0000256" key="1">
    <source>
        <dbReference type="ARBA" id="ARBA00023002"/>
    </source>
</evidence>
<comment type="similarity">
    <text evidence="3">Belongs to the UDP-glucose/GDP-mannose dehydrogenase family.</text>
</comment>
<proteinExistence type="inferred from homology"/>
<feature type="domain" description="UDP-glucose/GDP-mannose dehydrogenase C-terminal" evidence="4">
    <location>
        <begin position="321"/>
        <end position="411"/>
    </location>
</feature>
<sequence>MAEPRPLPQLAVLGIGYVGLPLAVTAAATGYRTWGVDTDIRVVAQVNDGISPVDTVGDGELAVVGDRLTATTDPGCLSQCSVIVICVPTPLDTAGRPDLTALTQAVTSVRDALQPGQLIILESTTYPGTTDGHVRRLLEESGLRAGADFNLAYSPERVDPGNPVYRLGNTPKLVGGLTPACRDRASAFYSRFIQHLHPTPGIREAEAAKIFENTYRQVNIALTNEFARLCHAFDIDVWETLRAVETKPFGFSGFHPSAGVGGHCIPVDPLYLVHRARELGLPFRMAEAAQSVNAAMPAWVAERVVAQLTADGTPPHDARVLLLGATYKRDVADTRNAPCVELASRLRIMGTDVAFHDPYIPTLVVNGTTVHRTPAVDEAVSLADLVVVVQHHKEYGDDLLGRARRIFYTSEPAALPNGVSL</sequence>
<dbReference type="Pfam" id="PF00984">
    <property type="entry name" value="UDPG_MGDP_dh"/>
    <property type="match status" value="1"/>
</dbReference>
<dbReference type="InterPro" id="IPR017476">
    <property type="entry name" value="UDP-Glc/GDP-Man"/>
</dbReference>
<dbReference type="InterPro" id="IPR014027">
    <property type="entry name" value="UDP-Glc/GDP-Man_DH_C"/>
</dbReference>
<evidence type="ECO:0000313" key="5">
    <source>
        <dbReference type="EMBL" id="OPF76714.1"/>
    </source>
</evidence>
<reference evidence="5" key="1">
    <citation type="submission" date="2016-12" db="EMBL/GenBank/DDBJ databases">
        <title>Genome sequence of Streptomyces antioxidans MUSC 164.</title>
        <authorList>
            <person name="Lee L.-H."/>
            <person name="Ser H.-L."/>
        </authorList>
    </citation>
    <scope>NUCLEOTIDE SEQUENCE [LARGE SCALE GENOMIC DNA]</scope>
    <source>
        <strain evidence="5">MUSC 164</strain>
    </source>
</reference>
<dbReference type="InterPro" id="IPR036291">
    <property type="entry name" value="NAD(P)-bd_dom_sf"/>
</dbReference>
<dbReference type="GO" id="GO:0016616">
    <property type="term" value="F:oxidoreductase activity, acting on the CH-OH group of donors, NAD or NADP as acceptor"/>
    <property type="evidence" value="ECO:0007669"/>
    <property type="project" value="InterPro"/>
</dbReference>
<evidence type="ECO:0000313" key="6">
    <source>
        <dbReference type="Proteomes" id="UP000033615"/>
    </source>
</evidence>
<dbReference type="GO" id="GO:0000271">
    <property type="term" value="P:polysaccharide biosynthetic process"/>
    <property type="evidence" value="ECO:0007669"/>
    <property type="project" value="InterPro"/>
</dbReference>
<dbReference type="EMBL" id="LAKD02000057">
    <property type="protein sequence ID" value="OPF76714.1"/>
    <property type="molecule type" value="Genomic_DNA"/>
</dbReference>
<dbReference type="InterPro" id="IPR008927">
    <property type="entry name" value="6-PGluconate_DH-like_C_sf"/>
</dbReference>
<dbReference type="AlphaFoldDB" id="A0A1V4D1U5"/>
<evidence type="ECO:0000259" key="4">
    <source>
        <dbReference type="SMART" id="SM00984"/>
    </source>
</evidence>
<evidence type="ECO:0000256" key="3">
    <source>
        <dbReference type="PIRNR" id="PIRNR000124"/>
    </source>
</evidence>
<dbReference type="GO" id="GO:0051287">
    <property type="term" value="F:NAD binding"/>
    <property type="evidence" value="ECO:0007669"/>
    <property type="project" value="InterPro"/>
</dbReference>
<name>A0A1V4D1U5_9ACTN</name>
<dbReference type="PANTHER" id="PTHR43491:SF1">
    <property type="entry name" value="UDP-N-ACETYL-D-MANNOSAMINE DEHYDROGENASE"/>
    <property type="match status" value="1"/>
</dbReference>
<dbReference type="SUPFAM" id="SSF48179">
    <property type="entry name" value="6-phosphogluconate dehydrogenase C-terminal domain-like"/>
    <property type="match status" value="1"/>
</dbReference>
<protein>
    <submittedName>
        <fullName evidence="5">UDP-N-acetyl-D-glucosamine dehydrogenase</fullName>
    </submittedName>
</protein>
<keyword evidence="1" id="KW-0560">Oxidoreductase</keyword>